<reference evidence="3 4" key="1">
    <citation type="journal article" date="2014" name="Int. J. Syst. Evol. Microbiol.">
        <title>Phylogenomics and the dynamic genome evolution of the genus Streptococcus.</title>
        <authorList>
            <consortium name="The Broad Institute Genome Sequencing Platform"/>
            <person name="Richards V.P."/>
            <person name="Palmer S.R."/>
            <person name="Pavinski Bitar P.D."/>
            <person name="Qin X."/>
            <person name="Weinstock G.M."/>
            <person name="Highlander S.K."/>
            <person name="Town C.D."/>
            <person name="Burne R.A."/>
            <person name="Stanhope M.J."/>
        </authorList>
    </citation>
    <scope>NUCLEOTIDE SEQUENCE [LARGE SCALE GENOMIC DNA]</scope>
    <source>
        <strain evidence="3 4">2285-97</strain>
    </source>
</reference>
<feature type="chain" id="PRO_5003479776" evidence="2">
    <location>
        <begin position="36"/>
        <end position="154"/>
    </location>
</feature>
<comment type="caution">
    <text evidence="3">The sequence shown here is derived from an EMBL/GenBank/DDBJ whole genome shotgun (WGS) entry which is preliminary data.</text>
</comment>
<protein>
    <submittedName>
        <fullName evidence="3">Cross-wall-targeting lipoprotein signal</fullName>
    </submittedName>
</protein>
<feature type="compositionally biased region" description="Low complexity" evidence="1">
    <location>
        <begin position="122"/>
        <end position="134"/>
    </location>
</feature>
<dbReference type="RefSeq" id="WP_006740299.1">
    <property type="nucleotide sequence ID" value="NZ_AEUZ02000001.1"/>
</dbReference>
<evidence type="ECO:0000256" key="1">
    <source>
        <dbReference type="SAM" id="MobiDB-lite"/>
    </source>
</evidence>
<dbReference type="Proteomes" id="UP000005388">
    <property type="component" value="Unassembled WGS sequence"/>
</dbReference>
<accession>G5KD87</accession>
<feature type="region of interest" description="Disordered" evidence="1">
    <location>
        <begin position="59"/>
        <end position="85"/>
    </location>
</feature>
<keyword evidence="2" id="KW-0732">Signal</keyword>
<keyword evidence="4" id="KW-1185">Reference proteome</keyword>
<dbReference type="EMBL" id="AEUZ02000001">
    <property type="protein sequence ID" value="EHJ57597.1"/>
    <property type="molecule type" value="Genomic_DNA"/>
</dbReference>
<evidence type="ECO:0000313" key="3">
    <source>
        <dbReference type="EMBL" id="EHJ57597.1"/>
    </source>
</evidence>
<organism evidence="3 4">
    <name type="scientific">Streptococcus urinalis 2285-97</name>
    <dbReference type="NCBI Taxonomy" id="764291"/>
    <lineage>
        <taxon>Bacteria</taxon>
        <taxon>Bacillati</taxon>
        <taxon>Bacillota</taxon>
        <taxon>Bacilli</taxon>
        <taxon>Lactobacillales</taxon>
        <taxon>Streptococcaceae</taxon>
        <taxon>Streptococcus</taxon>
    </lineage>
</organism>
<feature type="compositionally biased region" description="Low complexity" evidence="1">
    <location>
        <begin position="59"/>
        <end position="81"/>
    </location>
</feature>
<feature type="signal peptide" evidence="2">
    <location>
        <begin position="1"/>
        <end position="35"/>
    </location>
</feature>
<dbReference type="NCBIfam" id="TIGR03726">
    <property type="entry name" value="strep_RK_lipo"/>
    <property type="match status" value="1"/>
</dbReference>
<dbReference type="STRING" id="764291.STRUR_0607"/>
<feature type="region of interest" description="Disordered" evidence="1">
    <location>
        <begin position="122"/>
        <end position="154"/>
    </location>
</feature>
<dbReference type="AlphaFoldDB" id="G5KD87"/>
<keyword evidence="3" id="KW-0449">Lipoprotein</keyword>
<proteinExistence type="predicted"/>
<evidence type="ECO:0000256" key="2">
    <source>
        <dbReference type="SAM" id="SignalP"/>
    </source>
</evidence>
<sequence>MEKINFGFRKNKAVKSLCGVVLGLALLALGQVSFADEVTSNTSAIQSTEVITPITAQNSTTTSTDNINSTTTDSTKISITDTTERTEENVNVIPPHSSTTNTTTTKEQVDNNALVVEHAEITTNQNTQSTTQNQPSKVVRPKVRVATTSTISQT</sequence>
<dbReference type="InterPro" id="IPR021197">
    <property type="entry name" value="Cross-wall-target_lipo_motif"/>
</dbReference>
<gene>
    <name evidence="3" type="ORF">STRUR_0607</name>
</gene>
<name>G5KD87_9STRE</name>
<evidence type="ECO:0000313" key="4">
    <source>
        <dbReference type="Proteomes" id="UP000005388"/>
    </source>
</evidence>